<dbReference type="Pfam" id="PF03445">
    <property type="entry name" value="DUF294"/>
    <property type="match status" value="1"/>
</dbReference>
<dbReference type="Gene3D" id="3.10.580.10">
    <property type="entry name" value="CBS-domain"/>
    <property type="match status" value="1"/>
</dbReference>
<dbReference type="InterPro" id="IPR000595">
    <property type="entry name" value="cNMP-bd_dom"/>
</dbReference>
<keyword evidence="1" id="KW-0677">Repeat</keyword>
<dbReference type="SUPFAM" id="SSF51206">
    <property type="entry name" value="cAMP-binding domain-like"/>
    <property type="match status" value="1"/>
</dbReference>
<organism evidence="4 5">
    <name type="scientific">Seleniivibrio woodruffii</name>
    <dbReference type="NCBI Taxonomy" id="1078050"/>
    <lineage>
        <taxon>Bacteria</taxon>
        <taxon>Pseudomonadati</taxon>
        <taxon>Deferribacterota</taxon>
        <taxon>Deferribacteres</taxon>
        <taxon>Deferribacterales</taxon>
        <taxon>Geovibrionaceae</taxon>
        <taxon>Seleniivibrio</taxon>
    </lineage>
</organism>
<dbReference type="GO" id="GO:0008773">
    <property type="term" value="F:[protein-PII] uridylyltransferase activity"/>
    <property type="evidence" value="ECO:0007669"/>
    <property type="project" value="InterPro"/>
</dbReference>
<feature type="domain" description="CBS" evidence="3">
    <location>
        <begin position="161"/>
        <end position="222"/>
    </location>
</feature>
<sequence length="629" mass="70904">MRYSEISSVEEIVDAAVKLSFFASVPRERLKKAIMKCESVTADASEALFKKGESYHKGLYILLQGRVRMTDGGNREVIIDDGGVIGISTFIGKSTYRVTAYAERACSMLFMPEILVYKLMEDVPEFRSAFHILVAERNAELEGRSSWSVASTTYKPLGSYMSSPIISVNISDSVLEASKLMAECNVGAIVVCDDGGELRGLLTSKHVVQRFIPDMQNNPADISSGKYMERNPVALPAEFPLVEALAQMQHTRADYVVVVRGNFPVGILSNNDISRMLFHNINVFVTYVEKLDTLEELKKAYEDMYSVASSLMENSRVSYDILPVLSSVHLNIQRKIYRMCGEEFHRETGFDLTMVRHTLMIMGSGGRREMALDPDQDNGFIFDDNVTDEQITMFIRFGAKYSDALAYVGYEKCKGNVMVTNPEMSLRISDWKHKISKWVSNPGSLGIMWSSIIFDFDGFAGDEKLVWELRNHICSTISQSPVFLIQMLERDSGLRIPISMFGKFIGEKDGKHKGEINLKSSASAFIVDVIRAFTLKHGLNDLNTVERMKTLRRMNVISEELYLHTLEAYETIVDITLKSQVEKAATGVPVNKYINPDELSLYNRERLKKALGHTQKLLNIGLRYFKGHP</sequence>
<proteinExistence type="predicted"/>
<evidence type="ECO:0000256" key="2">
    <source>
        <dbReference type="PROSITE-ProRule" id="PRU00703"/>
    </source>
</evidence>
<dbReference type="InterPro" id="IPR000644">
    <property type="entry name" value="CBS_dom"/>
</dbReference>
<dbReference type="SMART" id="SM00100">
    <property type="entry name" value="cNMP"/>
    <property type="match status" value="1"/>
</dbReference>
<dbReference type="Pfam" id="PF10335">
    <property type="entry name" value="DUF294_C"/>
    <property type="match status" value="1"/>
</dbReference>
<feature type="domain" description="CBS" evidence="3">
    <location>
        <begin position="228"/>
        <end position="283"/>
    </location>
</feature>
<dbReference type="SUPFAM" id="SSF54631">
    <property type="entry name" value="CBS-domain pair"/>
    <property type="match status" value="1"/>
</dbReference>
<dbReference type="Gene3D" id="2.60.120.10">
    <property type="entry name" value="Jelly Rolls"/>
    <property type="match status" value="1"/>
</dbReference>
<dbReference type="Proteomes" id="UP000294614">
    <property type="component" value="Unassembled WGS sequence"/>
</dbReference>
<dbReference type="AlphaFoldDB" id="A0A4R1K843"/>
<dbReference type="PROSITE" id="PS51371">
    <property type="entry name" value="CBS"/>
    <property type="match status" value="2"/>
</dbReference>
<keyword evidence="5" id="KW-1185">Reference proteome</keyword>
<dbReference type="InterPro" id="IPR018490">
    <property type="entry name" value="cNMP-bd_dom_sf"/>
</dbReference>
<dbReference type="RefSeq" id="WP_165871221.1">
    <property type="nucleotide sequence ID" value="NZ_SMGG01000004.1"/>
</dbReference>
<dbReference type="PANTHER" id="PTHR48108:SF26">
    <property type="entry name" value="CBS DOMAIN-CONTAINING PROTEIN DDB_G0289609"/>
    <property type="match status" value="1"/>
</dbReference>
<dbReference type="Pfam" id="PF00571">
    <property type="entry name" value="CBS"/>
    <property type="match status" value="2"/>
</dbReference>
<dbReference type="InterPro" id="IPR018821">
    <property type="entry name" value="DUF294_put_nucleoTrafse_sb-bd"/>
</dbReference>
<dbReference type="InterPro" id="IPR014710">
    <property type="entry name" value="RmlC-like_jellyroll"/>
</dbReference>
<dbReference type="PANTHER" id="PTHR48108">
    <property type="entry name" value="CBS DOMAIN-CONTAINING PROTEIN CBSX2, CHLOROPLASTIC"/>
    <property type="match status" value="1"/>
</dbReference>
<reference evidence="4 5" key="1">
    <citation type="submission" date="2019-03" db="EMBL/GenBank/DDBJ databases">
        <title>Genomic Encyclopedia of Type Strains, Phase IV (KMG-IV): sequencing the most valuable type-strain genomes for metagenomic binning, comparative biology and taxonomic classification.</title>
        <authorList>
            <person name="Goeker M."/>
        </authorList>
    </citation>
    <scope>NUCLEOTIDE SEQUENCE [LARGE SCALE GENOMIC DNA]</scope>
    <source>
        <strain evidence="4 5">DSM 24984</strain>
    </source>
</reference>
<evidence type="ECO:0000313" key="4">
    <source>
        <dbReference type="EMBL" id="TCK60465.1"/>
    </source>
</evidence>
<dbReference type="Pfam" id="PF00027">
    <property type="entry name" value="cNMP_binding"/>
    <property type="match status" value="1"/>
</dbReference>
<protein>
    <submittedName>
        <fullName evidence="4">CBS domain-containing protein</fullName>
    </submittedName>
</protein>
<evidence type="ECO:0000313" key="5">
    <source>
        <dbReference type="Proteomes" id="UP000294614"/>
    </source>
</evidence>
<dbReference type="CDD" id="cd00038">
    <property type="entry name" value="CAP_ED"/>
    <property type="match status" value="1"/>
</dbReference>
<comment type="caution">
    <text evidence="4">The sequence shown here is derived from an EMBL/GenBank/DDBJ whole genome shotgun (WGS) entry which is preliminary data.</text>
</comment>
<evidence type="ECO:0000259" key="3">
    <source>
        <dbReference type="PROSITE" id="PS51371"/>
    </source>
</evidence>
<gene>
    <name evidence="4" type="ORF">C8D98_1339</name>
</gene>
<dbReference type="EMBL" id="SMGG01000004">
    <property type="protein sequence ID" value="TCK60465.1"/>
    <property type="molecule type" value="Genomic_DNA"/>
</dbReference>
<dbReference type="CDD" id="cd05401">
    <property type="entry name" value="NT_GlnE_GlnD_like"/>
    <property type="match status" value="1"/>
</dbReference>
<evidence type="ECO:0000256" key="1">
    <source>
        <dbReference type="ARBA" id="ARBA00022737"/>
    </source>
</evidence>
<dbReference type="InterPro" id="IPR051462">
    <property type="entry name" value="CBS_domain-containing"/>
</dbReference>
<keyword evidence="2" id="KW-0129">CBS domain</keyword>
<dbReference type="InterPro" id="IPR005105">
    <property type="entry name" value="GlnD_Uridyltrans_N"/>
</dbReference>
<dbReference type="InterPro" id="IPR046342">
    <property type="entry name" value="CBS_dom_sf"/>
</dbReference>
<dbReference type="SMART" id="SM00116">
    <property type="entry name" value="CBS"/>
    <property type="match status" value="2"/>
</dbReference>
<dbReference type="CDD" id="cd02205">
    <property type="entry name" value="CBS_pair_SF"/>
    <property type="match status" value="1"/>
</dbReference>
<name>A0A4R1K843_9BACT</name>
<accession>A0A4R1K843</accession>